<dbReference type="Pfam" id="PF00069">
    <property type="entry name" value="Pkinase"/>
    <property type="match status" value="1"/>
</dbReference>
<dbReference type="RefSeq" id="WP_012486515.1">
    <property type="nucleotide sequence ID" value="NC_010995.1"/>
</dbReference>
<reference evidence="3 4" key="1">
    <citation type="journal article" date="2008" name="J. Bacteriol.">
        <title>Insights into plant cell wall degradation from the genome sequence of the soil bacterium Cellvibrio japonicus.</title>
        <authorList>
            <person name="Deboy R.T."/>
            <person name="Mongodin E.F."/>
            <person name="Fouts D.E."/>
            <person name="Tailford L.E."/>
            <person name="Khouri H."/>
            <person name="Emerson J.B."/>
            <person name="Mohamoud Y."/>
            <person name="Watkins K."/>
            <person name="Henrissat B."/>
            <person name="Gilbert H.J."/>
            <person name="Nelson K.E."/>
        </authorList>
    </citation>
    <scope>NUCLEOTIDE SEQUENCE [LARGE SCALE GENOMIC DNA]</scope>
    <source>
        <strain evidence="3 4">Ueda107</strain>
    </source>
</reference>
<dbReference type="AlphaFoldDB" id="B3PKU7"/>
<evidence type="ECO:0000256" key="1">
    <source>
        <dbReference type="SAM" id="MobiDB-lite"/>
    </source>
</evidence>
<sequence>MPASDDNDKTNDRRLKDVAAERQVDKAFPASSQEKSPAVGDSDFGAPTRIAPGGSEASRSVPAVTPPVKSPGAAGDGQLTQYSVHHSHSAGFAQARELVAQSMSSGMLLKKRFLLEEVLGEGGMGTVYKTKDLRKVEAEDPNPYIATKVLNSAFKDHPDAFVTLQQEAAKSQTLAHPNIVTVHDFDRDGDTLYMTMELLEGEPLDKLLKARRNKGLPKPQVLTITRDLCAALSYAHQRQLIHADFKPGNIYVTRDGHAKVLDFGIARAASKESQKHKFDAGQLGALTPAYATIEMVKDEPISYSDDVYALACVVYEMLTGRHPYNNRSALEACQQKQKPARPEVLTAREWKALSHALALEKAARTPDIQAFVRELFPRRGAMLMRAALGVAAVSLLGAGWFGFQQYQEQLDNARLVAEKLTAAQQCFARSDFTCAIEQSLVAVSLDPENTAAAQLLDAAQQAKQYRADEEKVISLLAEANRCLSEGDATCVQVKARDVLALSEDNLAARTLLDTATRQLQHQAIEQLVLQADNCLAQDDLSCAELFSAKAKDIDGSNPASLALTQRVQARQEALRAQQETRAQQVQRGLGEANQCFMRKDYLCTLAASEKVLAIEPANTQAIELRQSASLARQQARELAQKVDKLLVDANACMEKKNYSCAIAKAESALDLAPGHRQALALKQSAQETQRKLKESGFNIQ</sequence>
<dbReference type="GO" id="GO:0004674">
    <property type="term" value="F:protein serine/threonine kinase activity"/>
    <property type="evidence" value="ECO:0007669"/>
    <property type="project" value="TreeGrafter"/>
</dbReference>
<dbReference type="OrthoDB" id="9801841at2"/>
<dbReference type="PANTHER" id="PTHR24361">
    <property type="entry name" value="MITOGEN-ACTIVATED KINASE KINASE KINASE"/>
    <property type="match status" value="1"/>
</dbReference>
<dbReference type="Gene3D" id="1.10.510.10">
    <property type="entry name" value="Transferase(Phosphotransferase) domain 1"/>
    <property type="match status" value="1"/>
</dbReference>
<dbReference type="InterPro" id="IPR011990">
    <property type="entry name" value="TPR-like_helical_dom_sf"/>
</dbReference>
<dbReference type="Gene3D" id="3.30.200.20">
    <property type="entry name" value="Phosphorylase Kinase, domain 1"/>
    <property type="match status" value="1"/>
</dbReference>
<proteinExistence type="predicted"/>
<dbReference type="GO" id="GO:0005524">
    <property type="term" value="F:ATP binding"/>
    <property type="evidence" value="ECO:0007669"/>
    <property type="project" value="InterPro"/>
</dbReference>
<dbReference type="STRING" id="498211.CJA_0854"/>
<keyword evidence="3" id="KW-0808">Transferase</keyword>
<organism evidence="3 4">
    <name type="scientific">Cellvibrio japonicus (strain Ueda107)</name>
    <name type="common">Pseudomonas fluorescens subsp. cellulosa</name>
    <dbReference type="NCBI Taxonomy" id="498211"/>
    <lineage>
        <taxon>Bacteria</taxon>
        <taxon>Pseudomonadati</taxon>
        <taxon>Pseudomonadota</taxon>
        <taxon>Gammaproteobacteria</taxon>
        <taxon>Cellvibrionales</taxon>
        <taxon>Cellvibrionaceae</taxon>
        <taxon>Cellvibrio</taxon>
    </lineage>
</organism>
<protein>
    <submittedName>
        <fullName evidence="3">Serine/threonine kinase</fullName>
    </submittedName>
</protein>
<feature type="domain" description="Protein kinase" evidence="2">
    <location>
        <begin position="113"/>
        <end position="376"/>
    </location>
</feature>
<feature type="compositionally biased region" description="Basic and acidic residues" evidence="1">
    <location>
        <begin position="1"/>
        <end position="25"/>
    </location>
</feature>
<keyword evidence="3" id="KW-0418">Kinase</keyword>
<evidence type="ECO:0000313" key="3">
    <source>
        <dbReference type="EMBL" id="ACE84766.1"/>
    </source>
</evidence>
<dbReference type="EMBL" id="CP000934">
    <property type="protein sequence ID" value="ACE84766.1"/>
    <property type="molecule type" value="Genomic_DNA"/>
</dbReference>
<dbReference type="PROSITE" id="PS50011">
    <property type="entry name" value="PROTEIN_KINASE_DOM"/>
    <property type="match status" value="1"/>
</dbReference>
<dbReference type="HOGENOM" id="CLU_393659_0_0_6"/>
<dbReference type="KEGG" id="cja:CJA_0854"/>
<dbReference type="InterPro" id="IPR053235">
    <property type="entry name" value="Ser_Thr_kinase"/>
</dbReference>
<name>B3PKU7_CELJU</name>
<dbReference type="eggNOG" id="COG0515">
    <property type="taxonomic scope" value="Bacteria"/>
</dbReference>
<dbReference type="InterPro" id="IPR000719">
    <property type="entry name" value="Prot_kinase_dom"/>
</dbReference>
<gene>
    <name evidence="3" type="ordered locus">CJA_0854</name>
</gene>
<dbReference type="SUPFAM" id="SSF56112">
    <property type="entry name" value="Protein kinase-like (PK-like)"/>
    <property type="match status" value="1"/>
</dbReference>
<dbReference type="InterPro" id="IPR008271">
    <property type="entry name" value="Ser/Thr_kinase_AS"/>
</dbReference>
<dbReference type="Proteomes" id="UP000001036">
    <property type="component" value="Chromosome"/>
</dbReference>
<keyword evidence="4" id="KW-1185">Reference proteome</keyword>
<evidence type="ECO:0000313" key="4">
    <source>
        <dbReference type="Proteomes" id="UP000001036"/>
    </source>
</evidence>
<feature type="region of interest" description="Disordered" evidence="1">
    <location>
        <begin position="1"/>
        <end position="79"/>
    </location>
</feature>
<dbReference type="CDD" id="cd14014">
    <property type="entry name" value="STKc_PknB_like"/>
    <property type="match status" value="1"/>
</dbReference>
<evidence type="ECO:0000259" key="2">
    <source>
        <dbReference type="PROSITE" id="PS50011"/>
    </source>
</evidence>
<dbReference type="SUPFAM" id="SSF48452">
    <property type="entry name" value="TPR-like"/>
    <property type="match status" value="1"/>
</dbReference>
<dbReference type="InterPro" id="IPR011009">
    <property type="entry name" value="Kinase-like_dom_sf"/>
</dbReference>
<accession>B3PKU7</accession>
<dbReference type="PROSITE" id="PS00108">
    <property type="entry name" value="PROTEIN_KINASE_ST"/>
    <property type="match status" value="1"/>
</dbReference>
<dbReference type="GO" id="GO:0005737">
    <property type="term" value="C:cytoplasm"/>
    <property type="evidence" value="ECO:0007669"/>
    <property type="project" value="TreeGrafter"/>
</dbReference>